<dbReference type="GO" id="GO:0019305">
    <property type="term" value="P:dTDP-rhamnose biosynthetic process"/>
    <property type="evidence" value="ECO:0007669"/>
    <property type="project" value="UniProtKB-UniRule"/>
</dbReference>
<comment type="caution">
    <text evidence="8">The sequence shown here is derived from an EMBL/GenBank/DDBJ whole genome shotgun (WGS) entry which is preliminary data.</text>
</comment>
<evidence type="ECO:0000256" key="1">
    <source>
        <dbReference type="ARBA" id="ARBA00001298"/>
    </source>
</evidence>
<dbReference type="RefSeq" id="WP_184019261.1">
    <property type="nucleotide sequence ID" value="NZ_JACIJC010000004.1"/>
</dbReference>
<dbReference type="PANTHER" id="PTHR21047:SF2">
    <property type="entry name" value="THYMIDINE DIPHOSPHO-4-KETO-RHAMNOSE 3,5-EPIMERASE"/>
    <property type="match status" value="1"/>
</dbReference>
<dbReference type="EC" id="5.1.3.13" evidence="3 7"/>
<dbReference type="InterPro" id="IPR014710">
    <property type="entry name" value="RmlC-like_jellyroll"/>
</dbReference>
<comment type="catalytic activity">
    <reaction evidence="1 7">
        <text>dTDP-4-dehydro-6-deoxy-alpha-D-glucose = dTDP-4-dehydro-beta-L-rhamnose</text>
        <dbReference type="Rhea" id="RHEA:16969"/>
        <dbReference type="ChEBI" id="CHEBI:57649"/>
        <dbReference type="ChEBI" id="CHEBI:62830"/>
        <dbReference type="EC" id="5.1.3.13"/>
    </reaction>
</comment>
<dbReference type="SUPFAM" id="SSF51182">
    <property type="entry name" value="RmlC-like cupins"/>
    <property type="match status" value="1"/>
</dbReference>
<dbReference type="InterPro" id="IPR011051">
    <property type="entry name" value="RmlC_Cupin_sf"/>
</dbReference>
<evidence type="ECO:0000256" key="2">
    <source>
        <dbReference type="ARBA" id="ARBA00001997"/>
    </source>
</evidence>
<evidence type="ECO:0000256" key="7">
    <source>
        <dbReference type="RuleBase" id="RU364069"/>
    </source>
</evidence>
<dbReference type="Gene3D" id="2.60.120.10">
    <property type="entry name" value="Jelly Rolls"/>
    <property type="match status" value="1"/>
</dbReference>
<evidence type="ECO:0000256" key="4">
    <source>
        <dbReference type="ARBA" id="ARBA00019595"/>
    </source>
</evidence>
<reference evidence="8 9" key="1">
    <citation type="submission" date="2020-08" db="EMBL/GenBank/DDBJ databases">
        <title>Genomic Encyclopedia of Type Strains, Phase IV (KMG-IV): sequencing the most valuable type-strain genomes for metagenomic binning, comparative biology and taxonomic classification.</title>
        <authorList>
            <person name="Goeker M."/>
        </authorList>
    </citation>
    <scope>NUCLEOTIDE SEQUENCE [LARGE SCALE GENOMIC DNA]</scope>
    <source>
        <strain evidence="8 9">DSM 25079</strain>
    </source>
</reference>
<dbReference type="UniPathway" id="UPA00124"/>
<protein>
    <recommendedName>
        <fullName evidence="4 7">dTDP-4-dehydrorhamnose 3,5-epimerase</fullName>
        <ecNumber evidence="3 7">5.1.3.13</ecNumber>
    </recommendedName>
    <alternativeName>
        <fullName evidence="7">Thymidine diphospho-4-keto-rhamnose 3,5-epimerase</fullName>
    </alternativeName>
</protein>
<dbReference type="NCBIfam" id="TIGR01221">
    <property type="entry name" value="rmlC"/>
    <property type="match status" value="1"/>
</dbReference>
<dbReference type="Proteomes" id="UP000549617">
    <property type="component" value="Unassembled WGS sequence"/>
</dbReference>
<comment type="function">
    <text evidence="2 7">Catalyzes the epimerization of the C3' and C5'positions of dTDP-6-deoxy-D-xylo-4-hexulose, forming dTDP-6-deoxy-L-lyxo-4-hexulose.</text>
</comment>
<feature type="site" description="Participates in a stacking interaction with the thymidine ring of dTDP-4-oxo-6-deoxyglucose" evidence="6">
    <location>
        <position position="130"/>
    </location>
</feature>
<dbReference type="InterPro" id="IPR000888">
    <property type="entry name" value="RmlC-like"/>
</dbReference>
<dbReference type="GO" id="GO:0008830">
    <property type="term" value="F:dTDP-4-dehydrorhamnose 3,5-epimerase activity"/>
    <property type="evidence" value="ECO:0007669"/>
    <property type="project" value="UniProtKB-UniRule"/>
</dbReference>
<feature type="active site" description="Proton acceptor" evidence="5">
    <location>
        <position position="54"/>
    </location>
</feature>
<comment type="subunit">
    <text evidence="7">Homodimer.</text>
</comment>
<sequence length="186" mass="20551">MTVILVKQPRFADQRGWFTESWNQAKFAALGIEADFCQDNHSYSQSTGTVRGLHFQTPPYAQAKLVRCVRGSILDVAVDIRTGSPTYGQHVSRVLSADNAEQLFIPAGYAHGFITLEPDCEVIYKVTAPYHKESEGGIIWNDPALGIDWPLPETGACLSDKDLVLPLLHELEPHFAYEGGPLVPLD</sequence>
<evidence type="ECO:0000256" key="6">
    <source>
        <dbReference type="PIRSR" id="PIRSR600888-3"/>
    </source>
</evidence>
<organism evidence="8 9">
    <name type="scientific">Sphingobium boeckii</name>
    <dbReference type="NCBI Taxonomy" id="1082345"/>
    <lineage>
        <taxon>Bacteria</taxon>
        <taxon>Pseudomonadati</taxon>
        <taxon>Pseudomonadota</taxon>
        <taxon>Alphaproteobacteria</taxon>
        <taxon>Sphingomonadales</taxon>
        <taxon>Sphingomonadaceae</taxon>
        <taxon>Sphingobium</taxon>
    </lineage>
</organism>
<feature type="active site" description="Proton donor" evidence="5">
    <location>
        <position position="124"/>
    </location>
</feature>
<dbReference type="GO" id="GO:0005829">
    <property type="term" value="C:cytosol"/>
    <property type="evidence" value="ECO:0007669"/>
    <property type="project" value="TreeGrafter"/>
</dbReference>
<comment type="pathway">
    <text evidence="7">Carbohydrate biosynthesis; dTDP-L-rhamnose biosynthesis.</text>
</comment>
<evidence type="ECO:0000256" key="3">
    <source>
        <dbReference type="ARBA" id="ARBA00012098"/>
    </source>
</evidence>
<evidence type="ECO:0000313" key="8">
    <source>
        <dbReference type="EMBL" id="MBB5686645.1"/>
    </source>
</evidence>
<keyword evidence="7 8" id="KW-0413">Isomerase</keyword>
<comment type="similarity">
    <text evidence="7">Belongs to the dTDP-4-dehydrorhamnose 3,5-epimerase family.</text>
</comment>
<accession>A0A7W9EG33</accession>
<dbReference type="CDD" id="cd00438">
    <property type="entry name" value="cupin_RmlC"/>
    <property type="match status" value="1"/>
</dbReference>
<dbReference type="PANTHER" id="PTHR21047">
    <property type="entry name" value="DTDP-6-DEOXY-D-GLUCOSE-3,5 EPIMERASE"/>
    <property type="match status" value="1"/>
</dbReference>
<evidence type="ECO:0000313" key="9">
    <source>
        <dbReference type="Proteomes" id="UP000549617"/>
    </source>
</evidence>
<dbReference type="Pfam" id="PF00908">
    <property type="entry name" value="dTDP_sugar_isom"/>
    <property type="match status" value="1"/>
</dbReference>
<dbReference type="GO" id="GO:0000271">
    <property type="term" value="P:polysaccharide biosynthetic process"/>
    <property type="evidence" value="ECO:0007669"/>
    <property type="project" value="TreeGrafter"/>
</dbReference>
<proteinExistence type="inferred from homology"/>
<dbReference type="EMBL" id="JACIJC010000004">
    <property type="protein sequence ID" value="MBB5686645.1"/>
    <property type="molecule type" value="Genomic_DNA"/>
</dbReference>
<name>A0A7W9EG33_9SPHN</name>
<evidence type="ECO:0000256" key="5">
    <source>
        <dbReference type="PIRSR" id="PIRSR600888-1"/>
    </source>
</evidence>
<keyword evidence="9" id="KW-1185">Reference proteome</keyword>
<dbReference type="AlphaFoldDB" id="A0A7W9EG33"/>
<gene>
    <name evidence="8" type="ORF">FHS49_002669</name>
</gene>